<comment type="similarity">
    <text evidence="2 14 16">Belongs to the thiolase-like superfamily. Beta-ketoacyl-ACP synthases family.</text>
</comment>
<dbReference type="GO" id="GO:0006633">
    <property type="term" value="P:fatty acid biosynthetic process"/>
    <property type="evidence" value="ECO:0007669"/>
    <property type="project" value="UniProtKB-UniPathway"/>
</dbReference>
<evidence type="ECO:0000256" key="11">
    <source>
        <dbReference type="ARBA" id="ARBA00024006"/>
    </source>
</evidence>
<dbReference type="CDD" id="cd00834">
    <property type="entry name" value="KAS_I_II"/>
    <property type="match status" value="1"/>
</dbReference>
<gene>
    <name evidence="18" type="ORF">G4Z16_24935</name>
</gene>
<feature type="active site" description="For beta-ketoacyl synthase activity" evidence="15">
    <location>
        <position position="170"/>
    </location>
</feature>
<dbReference type="InterPro" id="IPR020841">
    <property type="entry name" value="PKS_Beta-ketoAc_synthase_dom"/>
</dbReference>
<dbReference type="NCBIfam" id="NF005589">
    <property type="entry name" value="PRK07314.1"/>
    <property type="match status" value="1"/>
</dbReference>
<dbReference type="PANTHER" id="PTHR11712:SF336">
    <property type="entry name" value="3-OXOACYL-[ACYL-CARRIER-PROTEIN] SYNTHASE, MITOCHONDRIAL"/>
    <property type="match status" value="1"/>
</dbReference>
<comment type="pathway">
    <text evidence="1 14">Lipid metabolism; fatty acid biosynthesis.</text>
</comment>
<dbReference type="InterPro" id="IPR016039">
    <property type="entry name" value="Thiolase-like"/>
</dbReference>
<evidence type="ECO:0000256" key="14">
    <source>
        <dbReference type="PIRNR" id="PIRNR000447"/>
    </source>
</evidence>
<dbReference type="Proteomes" id="UP000595046">
    <property type="component" value="Chromosome"/>
</dbReference>
<keyword evidence="19" id="KW-1185">Reference proteome</keyword>
<dbReference type="PANTHER" id="PTHR11712">
    <property type="entry name" value="POLYKETIDE SYNTHASE-RELATED"/>
    <property type="match status" value="1"/>
</dbReference>
<dbReference type="Pfam" id="PF02801">
    <property type="entry name" value="Ketoacyl-synt_C"/>
    <property type="match status" value="1"/>
</dbReference>
<keyword evidence="5 14" id="KW-0444">Lipid biosynthesis</keyword>
<dbReference type="Pfam" id="PF00109">
    <property type="entry name" value="ketoacyl-synt"/>
    <property type="match status" value="1"/>
</dbReference>
<proteinExistence type="inferred from homology"/>
<dbReference type="SUPFAM" id="SSF53901">
    <property type="entry name" value="Thiolase-like"/>
    <property type="match status" value="2"/>
</dbReference>
<evidence type="ECO:0000256" key="10">
    <source>
        <dbReference type="ARBA" id="ARBA00023315"/>
    </source>
</evidence>
<evidence type="ECO:0000256" key="5">
    <source>
        <dbReference type="ARBA" id="ARBA00022516"/>
    </source>
</evidence>
<dbReference type="InterPro" id="IPR017568">
    <property type="entry name" value="3-oxoacyl-ACP_synth-2"/>
</dbReference>
<organism evidence="18 19">
    <name type="scientific">Streptomyces bathyalis</name>
    <dbReference type="NCBI Taxonomy" id="2710756"/>
    <lineage>
        <taxon>Bacteria</taxon>
        <taxon>Bacillati</taxon>
        <taxon>Actinomycetota</taxon>
        <taxon>Actinomycetes</taxon>
        <taxon>Kitasatosporales</taxon>
        <taxon>Streptomycetaceae</taxon>
        <taxon>Streptomyces</taxon>
    </lineage>
</organism>
<dbReference type="UniPathway" id="UPA00094"/>
<evidence type="ECO:0000256" key="6">
    <source>
        <dbReference type="ARBA" id="ARBA00022679"/>
    </source>
</evidence>
<dbReference type="Gene3D" id="3.40.47.10">
    <property type="match status" value="1"/>
</dbReference>
<dbReference type="AlphaFoldDB" id="A0A7T1TA14"/>
<comment type="catalytic activity">
    <reaction evidence="13 14">
        <text>a fatty acyl-[ACP] + malonyl-[ACP] + H(+) = a 3-oxoacyl-[ACP] + holo-[ACP] + CO2</text>
        <dbReference type="Rhea" id="RHEA:22836"/>
        <dbReference type="Rhea" id="RHEA-COMP:9623"/>
        <dbReference type="Rhea" id="RHEA-COMP:9685"/>
        <dbReference type="Rhea" id="RHEA-COMP:9916"/>
        <dbReference type="Rhea" id="RHEA-COMP:14125"/>
        <dbReference type="ChEBI" id="CHEBI:15378"/>
        <dbReference type="ChEBI" id="CHEBI:16526"/>
        <dbReference type="ChEBI" id="CHEBI:64479"/>
        <dbReference type="ChEBI" id="CHEBI:78449"/>
        <dbReference type="ChEBI" id="CHEBI:78776"/>
        <dbReference type="ChEBI" id="CHEBI:138651"/>
    </reaction>
</comment>
<evidence type="ECO:0000256" key="9">
    <source>
        <dbReference type="ARBA" id="ARBA00023160"/>
    </source>
</evidence>
<reference evidence="19" key="1">
    <citation type="submission" date="2020-02" db="EMBL/GenBank/DDBJ databases">
        <title>Streptomyces sp. ASO4wet.</title>
        <authorList>
            <person name="Risdian C."/>
            <person name="Landwehr W."/>
            <person name="Schupp P."/>
            <person name="Wink J."/>
        </authorList>
    </citation>
    <scope>NUCLEOTIDE SEQUENCE [LARGE SCALE GENOMIC DNA]</scope>
    <source>
        <strain evidence="19">ASO4wet</strain>
    </source>
</reference>
<comment type="function">
    <text evidence="11 14">Involved in the type II fatty acid elongation cycle. Catalyzes the elongation of a wide range of acyl-ACP by the addition of two carbons from malonyl-ACP to an acyl acceptor. Can efficiently catalyze the conversion of palmitoleoyl-ACP (cis-hexadec-9-enoyl-ACP) to cis-vaccenoyl-ACP (cis-octadec-11-enoyl-ACP), an essential step in the thermal regulation of fatty acid composition.</text>
</comment>
<accession>A0A7T1TA14</accession>
<evidence type="ECO:0000256" key="7">
    <source>
        <dbReference type="ARBA" id="ARBA00022832"/>
    </source>
</evidence>
<evidence type="ECO:0000256" key="16">
    <source>
        <dbReference type="RuleBase" id="RU003694"/>
    </source>
</evidence>
<evidence type="ECO:0000256" key="13">
    <source>
        <dbReference type="ARBA" id="ARBA00047659"/>
    </source>
</evidence>
<name>A0A7T1TA14_9ACTN</name>
<keyword evidence="7" id="KW-0276">Fatty acid metabolism</keyword>
<dbReference type="GO" id="GO:0004315">
    <property type="term" value="F:3-oxoacyl-[acyl-carrier-protein] synthase activity"/>
    <property type="evidence" value="ECO:0007669"/>
    <property type="project" value="UniProtKB-EC"/>
</dbReference>
<evidence type="ECO:0000313" key="18">
    <source>
        <dbReference type="EMBL" id="QPP09119.1"/>
    </source>
</evidence>
<dbReference type="PIRSF" id="PIRSF000447">
    <property type="entry name" value="KAS_II"/>
    <property type="match status" value="1"/>
</dbReference>
<protein>
    <recommendedName>
        <fullName evidence="4 14">3-oxoacyl-[acyl-carrier-protein] synthase 2</fullName>
        <ecNumber evidence="3 14">2.3.1.179</ecNumber>
    </recommendedName>
</protein>
<dbReference type="PROSITE" id="PS52004">
    <property type="entry name" value="KS3_2"/>
    <property type="match status" value="1"/>
</dbReference>
<feature type="domain" description="Ketosynthase family 3 (KS3)" evidence="17">
    <location>
        <begin position="5"/>
        <end position="419"/>
    </location>
</feature>
<evidence type="ECO:0000256" key="12">
    <source>
        <dbReference type="ARBA" id="ARBA00047318"/>
    </source>
</evidence>
<evidence type="ECO:0000259" key="17">
    <source>
        <dbReference type="PROSITE" id="PS52004"/>
    </source>
</evidence>
<evidence type="ECO:0000313" key="19">
    <source>
        <dbReference type="Proteomes" id="UP000595046"/>
    </source>
</evidence>
<dbReference type="FunFam" id="3.40.47.10:FF:000039">
    <property type="entry name" value="3-oxoacyl-[acyl-carrier-protein] synthase 2"/>
    <property type="match status" value="1"/>
</dbReference>
<dbReference type="SMART" id="SM00825">
    <property type="entry name" value="PKS_KS"/>
    <property type="match status" value="1"/>
</dbReference>
<dbReference type="InterPro" id="IPR014031">
    <property type="entry name" value="Ketoacyl_synth_C"/>
</dbReference>
<dbReference type="InterPro" id="IPR014030">
    <property type="entry name" value="Ketoacyl_synth_N"/>
</dbReference>
<evidence type="ECO:0000256" key="8">
    <source>
        <dbReference type="ARBA" id="ARBA00023098"/>
    </source>
</evidence>
<dbReference type="EMBL" id="CP048882">
    <property type="protein sequence ID" value="QPP09119.1"/>
    <property type="molecule type" value="Genomic_DNA"/>
</dbReference>
<keyword evidence="9 14" id="KW-0275">Fatty acid biosynthesis</keyword>
<sequence length="420" mass="43619">MNSINRTVVITGLGATTPLGGDTATTWQALLDGRSGVRLLDHEWAEDTPVRIAAEVAVEPAERIPRPEARRLDRSAQFALVAGREAWADAGFTGPAGAESPADPDRLGVVIGSAVGGMASVLQQYEVLREQGARQVSPHTMPMLLPNMPSANVGLDVNARAGVHSTASACASGAEAIGYGIDMIRTGRADIVIAGGSDAAVCSLNMASFSNMKAISKRNDDPAAASRPYDTARDGFVMAEGAGVVVLESAEHAERRGARVYAEAVGQGLSADSHHVAQPEPTGRGIAAALQHLLDSNDLKPTEIMHVNTHATATPLGDVAEIKAMRDVFGVDVDHFAVSATKSMTGHMLGGAGGLETVAAVLALYHRVAPPTINLDNLDPDVNADIVRGEPRPLPVGRIAALNNSFGFGGHNVVVGLRTL</sequence>
<evidence type="ECO:0000256" key="1">
    <source>
        <dbReference type="ARBA" id="ARBA00005194"/>
    </source>
</evidence>
<comment type="catalytic activity">
    <reaction evidence="12 14">
        <text>(9Z)-hexadecenoyl-[ACP] + malonyl-[ACP] + H(+) = 3-oxo-(11Z)-octadecenoyl-[ACP] + holo-[ACP] + CO2</text>
        <dbReference type="Rhea" id="RHEA:55040"/>
        <dbReference type="Rhea" id="RHEA-COMP:9623"/>
        <dbReference type="Rhea" id="RHEA-COMP:9685"/>
        <dbReference type="Rhea" id="RHEA-COMP:10800"/>
        <dbReference type="Rhea" id="RHEA-COMP:14074"/>
        <dbReference type="ChEBI" id="CHEBI:15378"/>
        <dbReference type="ChEBI" id="CHEBI:16526"/>
        <dbReference type="ChEBI" id="CHEBI:64479"/>
        <dbReference type="ChEBI" id="CHEBI:78449"/>
        <dbReference type="ChEBI" id="CHEBI:83989"/>
        <dbReference type="ChEBI" id="CHEBI:138538"/>
        <dbReference type="EC" id="2.3.1.179"/>
    </reaction>
</comment>
<dbReference type="InterPro" id="IPR000794">
    <property type="entry name" value="Beta-ketoacyl_synthase"/>
</dbReference>
<keyword evidence="10 14" id="KW-0012">Acyltransferase</keyword>
<dbReference type="RefSeq" id="WP_197352894.1">
    <property type="nucleotide sequence ID" value="NZ_CP048882.1"/>
</dbReference>
<dbReference type="GO" id="GO:0005829">
    <property type="term" value="C:cytosol"/>
    <property type="evidence" value="ECO:0007669"/>
    <property type="project" value="TreeGrafter"/>
</dbReference>
<evidence type="ECO:0000256" key="3">
    <source>
        <dbReference type="ARBA" id="ARBA00012356"/>
    </source>
</evidence>
<keyword evidence="8" id="KW-0443">Lipid metabolism</keyword>
<keyword evidence="6 14" id="KW-0808">Transferase</keyword>
<evidence type="ECO:0000256" key="2">
    <source>
        <dbReference type="ARBA" id="ARBA00008467"/>
    </source>
</evidence>
<dbReference type="EC" id="2.3.1.179" evidence="3 14"/>
<evidence type="ECO:0000256" key="15">
    <source>
        <dbReference type="PIRSR" id="PIRSR000447-1"/>
    </source>
</evidence>
<dbReference type="KEGG" id="sbat:G4Z16_24935"/>
<evidence type="ECO:0000256" key="4">
    <source>
        <dbReference type="ARBA" id="ARBA00014657"/>
    </source>
</evidence>